<evidence type="ECO:0000313" key="1">
    <source>
        <dbReference type="EMBL" id="REH46221.1"/>
    </source>
</evidence>
<evidence type="ECO:0000313" key="2">
    <source>
        <dbReference type="Proteomes" id="UP000256269"/>
    </source>
</evidence>
<sequence length="79" mass="8462">MRTKGYAYPGPLAPARDRTLLGRGLPVPAGAELPPPSPAEKDAAVSDVRCKLTVGYLRTCAVAAAGYQRRLIEREGQRL</sequence>
<accession>A0A3E0HIF6</accession>
<dbReference type="AlphaFoldDB" id="A0A3E0HIF6"/>
<proteinExistence type="predicted"/>
<dbReference type="Proteomes" id="UP000256269">
    <property type="component" value="Unassembled WGS sequence"/>
</dbReference>
<protein>
    <submittedName>
        <fullName evidence="1">Uncharacterized protein</fullName>
    </submittedName>
</protein>
<organism evidence="1 2">
    <name type="scientific">Kutzneria buriramensis</name>
    <dbReference type="NCBI Taxonomy" id="1045776"/>
    <lineage>
        <taxon>Bacteria</taxon>
        <taxon>Bacillati</taxon>
        <taxon>Actinomycetota</taxon>
        <taxon>Actinomycetes</taxon>
        <taxon>Pseudonocardiales</taxon>
        <taxon>Pseudonocardiaceae</taxon>
        <taxon>Kutzneria</taxon>
    </lineage>
</organism>
<reference evidence="1 2" key="1">
    <citation type="submission" date="2018-08" db="EMBL/GenBank/DDBJ databases">
        <title>Genomic Encyclopedia of Archaeal and Bacterial Type Strains, Phase II (KMG-II): from individual species to whole genera.</title>
        <authorList>
            <person name="Goeker M."/>
        </authorList>
    </citation>
    <scope>NUCLEOTIDE SEQUENCE [LARGE SCALE GENOMIC DNA]</scope>
    <source>
        <strain evidence="1 2">DSM 45791</strain>
    </source>
</reference>
<gene>
    <name evidence="1" type="ORF">BCF44_107354</name>
</gene>
<comment type="caution">
    <text evidence="1">The sequence shown here is derived from an EMBL/GenBank/DDBJ whole genome shotgun (WGS) entry which is preliminary data.</text>
</comment>
<keyword evidence="2" id="KW-1185">Reference proteome</keyword>
<dbReference type="EMBL" id="QUNO01000007">
    <property type="protein sequence ID" value="REH46221.1"/>
    <property type="molecule type" value="Genomic_DNA"/>
</dbReference>
<name>A0A3E0HIF6_9PSEU</name>